<dbReference type="InterPro" id="IPR028973">
    <property type="entry name" value="PhnB-like"/>
</dbReference>
<keyword evidence="3" id="KW-1185">Reference proteome</keyword>
<dbReference type="Proteomes" id="UP000706039">
    <property type="component" value="Unassembled WGS sequence"/>
</dbReference>
<dbReference type="SUPFAM" id="SSF54593">
    <property type="entry name" value="Glyoxalase/Bleomycin resistance protein/Dihydroxybiphenyl dioxygenase"/>
    <property type="match status" value="1"/>
</dbReference>
<evidence type="ECO:0000313" key="2">
    <source>
        <dbReference type="EMBL" id="MBY8823471.1"/>
    </source>
</evidence>
<dbReference type="RefSeq" id="WP_222990575.1">
    <property type="nucleotide sequence ID" value="NZ_JAINVV010000006.1"/>
</dbReference>
<feature type="domain" description="PhnB-like" evidence="1">
    <location>
        <begin position="3"/>
        <end position="134"/>
    </location>
</feature>
<dbReference type="Pfam" id="PF06983">
    <property type="entry name" value="3-dmu-9_3-mt"/>
    <property type="match status" value="1"/>
</dbReference>
<dbReference type="Gene3D" id="3.10.180.10">
    <property type="entry name" value="2,3-Dihydroxybiphenyl 1,2-Dioxygenase, domain 1"/>
    <property type="match status" value="1"/>
</dbReference>
<dbReference type="EMBL" id="JAINVV010000006">
    <property type="protein sequence ID" value="MBY8823471.1"/>
    <property type="molecule type" value="Genomic_DNA"/>
</dbReference>
<evidence type="ECO:0000313" key="3">
    <source>
        <dbReference type="Proteomes" id="UP000706039"/>
    </source>
</evidence>
<comment type="caution">
    <text evidence="2">The sequence shown here is derived from an EMBL/GenBank/DDBJ whole genome shotgun (WGS) entry which is preliminary data.</text>
</comment>
<dbReference type="InterPro" id="IPR029068">
    <property type="entry name" value="Glyas_Bleomycin-R_OHBP_Dase"/>
</dbReference>
<sequence>MAELVPQLEFDGQCREAFERYAALFGGEITVMNTLGETGDVPLPPGSTAGAPDMVRFAELRLGDTRLLGNDLPADQYASPRGFNLAMHFETADEARRIFDGLADGGSISVAPTKVAWAALFGMVTDRFGIPWLILGFED</sequence>
<dbReference type="PANTHER" id="PTHR33990:SF1">
    <property type="entry name" value="PROTEIN YJDN"/>
    <property type="match status" value="1"/>
</dbReference>
<name>A0ABS7PQK2_9SPHN</name>
<protein>
    <submittedName>
        <fullName evidence="2">VOC family protein</fullName>
    </submittedName>
</protein>
<evidence type="ECO:0000259" key="1">
    <source>
        <dbReference type="Pfam" id="PF06983"/>
    </source>
</evidence>
<reference evidence="2 3" key="1">
    <citation type="submission" date="2021-08" db="EMBL/GenBank/DDBJ databases">
        <authorList>
            <person name="Tuo L."/>
        </authorList>
    </citation>
    <scope>NUCLEOTIDE SEQUENCE [LARGE SCALE GENOMIC DNA]</scope>
    <source>
        <strain evidence="2 3">JCM 31229</strain>
    </source>
</reference>
<gene>
    <name evidence="2" type="ORF">K7G82_14295</name>
</gene>
<dbReference type="CDD" id="cd06588">
    <property type="entry name" value="PhnB_like"/>
    <property type="match status" value="1"/>
</dbReference>
<organism evidence="2 3">
    <name type="scientific">Sphingomonas colocasiae</name>
    <dbReference type="NCBI Taxonomy" id="1848973"/>
    <lineage>
        <taxon>Bacteria</taxon>
        <taxon>Pseudomonadati</taxon>
        <taxon>Pseudomonadota</taxon>
        <taxon>Alphaproteobacteria</taxon>
        <taxon>Sphingomonadales</taxon>
        <taxon>Sphingomonadaceae</taxon>
        <taxon>Sphingomonas</taxon>
    </lineage>
</organism>
<accession>A0ABS7PQK2</accession>
<dbReference type="PANTHER" id="PTHR33990">
    <property type="entry name" value="PROTEIN YJDN-RELATED"/>
    <property type="match status" value="1"/>
</dbReference>
<proteinExistence type="predicted"/>